<dbReference type="RefSeq" id="WP_042795257.1">
    <property type="nucleotide sequence ID" value="NZ_CADIJK010000001.1"/>
</dbReference>
<gene>
    <name evidence="2" type="ORF">LMG6000_04090</name>
</gene>
<dbReference type="EMBL" id="CADILH010000007">
    <property type="protein sequence ID" value="CAB3934971.1"/>
    <property type="molecule type" value="Genomic_DNA"/>
</dbReference>
<proteinExistence type="predicted"/>
<name>A0A6S7F5H9_9BURK</name>
<dbReference type="GeneID" id="92762121"/>
<feature type="chain" id="PRO_5028905120" evidence="1">
    <location>
        <begin position="25"/>
        <end position="64"/>
    </location>
</feature>
<evidence type="ECO:0000313" key="3">
    <source>
        <dbReference type="Proteomes" id="UP000494183"/>
    </source>
</evidence>
<protein>
    <submittedName>
        <fullName evidence="2">Uncharacterized protein</fullName>
    </submittedName>
</protein>
<evidence type="ECO:0000313" key="2">
    <source>
        <dbReference type="EMBL" id="CAB3934971.1"/>
    </source>
</evidence>
<dbReference type="KEGG" id="ais:BUW96_29475"/>
<dbReference type="AlphaFoldDB" id="A0A6S7F5H9"/>
<keyword evidence="1" id="KW-0732">Signal</keyword>
<sequence length="64" mass="6735">MYVRETPVAAVATAALLSPVLAHARQTFELANDEVGVAMHYAPGTFACVQARQKPAYRAGAFGA</sequence>
<keyword evidence="3" id="KW-1185">Reference proteome</keyword>
<accession>A0A6S7F5H9</accession>
<dbReference type="Proteomes" id="UP000494183">
    <property type="component" value="Unassembled WGS sequence"/>
</dbReference>
<evidence type="ECO:0000256" key="1">
    <source>
        <dbReference type="SAM" id="SignalP"/>
    </source>
</evidence>
<feature type="signal peptide" evidence="1">
    <location>
        <begin position="1"/>
        <end position="24"/>
    </location>
</feature>
<organism evidence="2 3">
    <name type="scientific">Achromobacter insolitus</name>
    <dbReference type="NCBI Taxonomy" id="217204"/>
    <lineage>
        <taxon>Bacteria</taxon>
        <taxon>Pseudomonadati</taxon>
        <taxon>Pseudomonadota</taxon>
        <taxon>Betaproteobacteria</taxon>
        <taxon>Burkholderiales</taxon>
        <taxon>Alcaligenaceae</taxon>
        <taxon>Achromobacter</taxon>
    </lineage>
</organism>
<reference evidence="2 3" key="1">
    <citation type="submission" date="2020-04" db="EMBL/GenBank/DDBJ databases">
        <authorList>
            <person name="De Canck E."/>
        </authorList>
    </citation>
    <scope>NUCLEOTIDE SEQUENCE [LARGE SCALE GENOMIC DNA]</scope>
    <source>
        <strain evidence="2 3">LMG 6000</strain>
    </source>
</reference>